<accession>A0AAQ1SP08</accession>
<proteinExistence type="predicted"/>
<dbReference type="Proteomes" id="UP000234460">
    <property type="component" value="Chromosome LMANV2"/>
</dbReference>
<protein>
    <submittedName>
        <fullName evidence="1">Uncharacterized protein</fullName>
    </submittedName>
</protein>
<evidence type="ECO:0000313" key="1">
    <source>
        <dbReference type="EMBL" id="SOR61779.1"/>
    </source>
</evidence>
<evidence type="ECO:0000313" key="2">
    <source>
        <dbReference type="Proteomes" id="UP000234460"/>
    </source>
</evidence>
<dbReference type="AlphaFoldDB" id="A0AAQ1SP08"/>
<name>A0AAQ1SP08_LEPIR</name>
<sequence>MSVQYFTVLKLNIIFRCRAISYFALKNFLVTLCDLNSQNFDNYYR</sequence>
<comment type="caution">
    <text evidence="1">The sequence shown here is derived from an EMBL/GenBank/DDBJ whole genome shotgun (WGS) entry which is preliminary data.</text>
</comment>
<reference evidence="1 2" key="1">
    <citation type="submission" date="2017-11" db="EMBL/GenBank/DDBJ databases">
        <authorList>
            <person name="Lechat P."/>
        </authorList>
    </citation>
    <scope>NUCLEOTIDE SEQUENCE [LARGE SCALE GENOMIC DNA]</scope>
    <source>
        <strain evidence="1">L495</strain>
    </source>
</reference>
<gene>
    <name evidence="1" type="ORF">LMANV2_330131</name>
</gene>
<organism evidence="1 2">
    <name type="scientific">Leptospira interrogans serovar Manilae</name>
    <dbReference type="NCBI Taxonomy" id="214675"/>
    <lineage>
        <taxon>Bacteria</taxon>
        <taxon>Pseudomonadati</taxon>
        <taxon>Spirochaetota</taxon>
        <taxon>Spirochaetia</taxon>
        <taxon>Leptospirales</taxon>
        <taxon>Leptospiraceae</taxon>
        <taxon>Leptospira</taxon>
    </lineage>
</organism>
<dbReference type="EMBL" id="OEJX01000027">
    <property type="protein sequence ID" value="SOR61779.1"/>
    <property type="molecule type" value="Genomic_DNA"/>
</dbReference>